<evidence type="ECO:0008006" key="3">
    <source>
        <dbReference type="Google" id="ProtNLM"/>
    </source>
</evidence>
<dbReference type="STRING" id="1798709.A2538_03950"/>
<dbReference type="Proteomes" id="UP000178254">
    <property type="component" value="Unassembled WGS sequence"/>
</dbReference>
<protein>
    <recommendedName>
        <fullName evidence="3">DUF4012 domain-containing protein</fullName>
    </recommendedName>
</protein>
<comment type="caution">
    <text evidence="1">The sequence shown here is derived from an EMBL/GenBank/DDBJ whole genome shotgun (WGS) entry which is preliminary data.</text>
</comment>
<organism evidence="1 2">
    <name type="scientific">Candidatus Magasanikbacteria bacterium RIFOXYD2_FULL_41_14</name>
    <dbReference type="NCBI Taxonomy" id="1798709"/>
    <lineage>
        <taxon>Bacteria</taxon>
        <taxon>Candidatus Magasanikiibacteriota</taxon>
    </lineage>
</organism>
<dbReference type="EMBL" id="MFRE01000026">
    <property type="protein sequence ID" value="OGH93611.1"/>
    <property type="molecule type" value="Genomic_DNA"/>
</dbReference>
<proteinExistence type="predicted"/>
<sequence>MAQTKKRVQLRRCGICQKMGHNKSTCPRFVAPKKNTPIRTKTPAPSKTVNFFIHHVASAPDLSAHIIDLKPVANNSHTVTPLAPEDNFSIFHNYHNLPATSKVANVANAPAQIITDEMDLPVLQTNPIAPVSAHKKINFKDTSKSKHFASFKKSLNTTLTNLFHKISNPLFAIKNYWQKVGQNTHAIFNSGLFWKRSSYALGALIVILAFPGPVKSYYISLRLSANNVAESSTAGFMALQDSTASLLSADVPGAKLSMNRALNNFQQAVSTMESKHHFLQDLTGVIPVLGQEVKNRQNIILAGQQLALGNTYLLKGIGEVQAAASSTLTERVAIITAHLQAALPNYQSALNLLEPIDPGDMPLEYQSAFKEFKNVFGTIVADFGHLAELGNSIQEIFGGEGLRRYLIVFQNENEIRPTGGFIGSFALLDIKDGKIVGLDVPPGGSYDLQGQLDTYVEPPAPLLLANKRWEFQDGNWFPDFPASAEKLLWFYRHSRGITADGVIAVNSKVLEKLLGIVGPVTDTKRNITITSDNVLPTIQNIVETSPEKQLGKPKQIIADLAPKFINILTNSAPADIMPILTGLKESLVTKQIQAYFTDQRVEKIIKKYGWGGQILATSAGQDFLMVVNTNIQGQKSDANIKQSISHQAVIATDGTITDTVIITRAHNGSNTEDLYDATNIDYLRLYVPAGSKLISAQGFTWPDEKHFRAPDSWSEPDAWLNLSEKTVATDPTSGTKITDEFGKTAFGNWVITEPGDVSQAIFVYELPFKATDDTRLNTASLQSMLSDHSPTAAYQLVVQNQSGINSEFDSQIIAPDNWEPVWKDGPGTTVAANGLQIEPLLLNTDQIWSLVLKKK</sequence>
<dbReference type="Pfam" id="PF13196">
    <property type="entry name" value="DUF4012"/>
    <property type="match status" value="1"/>
</dbReference>
<gene>
    <name evidence="1" type="ORF">A2538_03950</name>
</gene>
<name>A0A1F6PBS4_9BACT</name>
<dbReference type="AlphaFoldDB" id="A0A1F6PBS4"/>
<accession>A0A1F6PBS4</accession>
<dbReference type="InterPro" id="IPR025101">
    <property type="entry name" value="DUF4012"/>
</dbReference>
<evidence type="ECO:0000313" key="1">
    <source>
        <dbReference type="EMBL" id="OGH93611.1"/>
    </source>
</evidence>
<reference evidence="1 2" key="1">
    <citation type="journal article" date="2016" name="Nat. Commun.">
        <title>Thousands of microbial genomes shed light on interconnected biogeochemical processes in an aquifer system.</title>
        <authorList>
            <person name="Anantharaman K."/>
            <person name="Brown C.T."/>
            <person name="Hug L.A."/>
            <person name="Sharon I."/>
            <person name="Castelle C.J."/>
            <person name="Probst A.J."/>
            <person name="Thomas B.C."/>
            <person name="Singh A."/>
            <person name="Wilkins M.J."/>
            <person name="Karaoz U."/>
            <person name="Brodie E.L."/>
            <person name="Williams K.H."/>
            <person name="Hubbard S.S."/>
            <person name="Banfield J.F."/>
        </authorList>
    </citation>
    <scope>NUCLEOTIDE SEQUENCE [LARGE SCALE GENOMIC DNA]</scope>
</reference>
<evidence type="ECO:0000313" key="2">
    <source>
        <dbReference type="Proteomes" id="UP000178254"/>
    </source>
</evidence>